<dbReference type="InterPro" id="IPR010982">
    <property type="entry name" value="Lambda_DNA-bd_dom_sf"/>
</dbReference>
<sequence>MSYGKIVSKLRKNKNYSLENACRNTMTKSFLSKYEREKVNISVTKFFKLLDNLNVEYDEIDYIKNGYRLSSKRRLEERIIAAFQQIDLVELEKLNDELVTALETTEDVFFLHNHLLVYSLICRVKNEKINEEKVLPIKYYLFNTQYWGYYELRLFTNMMFIYDLETLEFLIEKALKEVYLYRDLNANQDDLARMLINMVLCCFNHNNIRKAQKYLKTIESIGVKETAFFEKVTIEFLNGIFLIKTGHKIAGEEMCIFSLEVFKRLGMKEYASYYKNYLEKI</sequence>
<dbReference type="Pfam" id="PF21259">
    <property type="entry name" value="Rgg_C"/>
    <property type="match status" value="1"/>
</dbReference>
<dbReference type="SUPFAM" id="SSF47413">
    <property type="entry name" value="lambda repressor-like DNA-binding domains"/>
    <property type="match status" value="1"/>
</dbReference>
<dbReference type="Pfam" id="PF01381">
    <property type="entry name" value="HTH_3"/>
    <property type="match status" value="1"/>
</dbReference>
<dbReference type="Gene3D" id="1.25.40.400">
    <property type="match status" value="1"/>
</dbReference>
<evidence type="ECO:0000259" key="2">
    <source>
        <dbReference type="PROSITE" id="PS50943"/>
    </source>
</evidence>
<evidence type="ECO:0000313" key="3">
    <source>
        <dbReference type="EMBL" id="TFJ27370.1"/>
    </source>
</evidence>
<dbReference type="EMBL" id="NRPP01000010">
    <property type="protein sequence ID" value="TFJ27370.1"/>
    <property type="molecule type" value="Genomic_DNA"/>
</dbReference>
<dbReference type="InterPro" id="IPR001387">
    <property type="entry name" value="Cro/C1-type_HTH"/>
</dbReference>
<dbReference type="InterPro" id="IPR010057">
    <property type="entry name" value="Transcription_activator_Rgg_C"/>
</dbReference>
<name>A0A7Z8CZA4_CARDV</name>
<dbReference type="AlphaFoldDB" id="A0A7Z8CZA4"/>
<evidence type="ECO:0000313" key="4">
    <source>
        <dbReference type="Proteomes" id="UP000297938"/>
    </source>
</evidence>
<proteinExistence type="predicted"/>
<feature type="domain" description="HTH cro/C1-type" evidence="2">
    <location>
        <begin position="7"/>
        <end position="60"/>
    </location>
</feature>
<gene>
    <name evidence="3" type="ORF">CKN69_05835</name>
</gene>
<dbReference type="GO" id="GO:0003677">
    <property type="term" value="F:DNA binding"/>
    <property type="evidence" value="ECO:0007669"/>
    <property type="project" value="InterPro"/>
</dbReference>
<evidence type="ECO:0000256" key="1">
    <source>
        <dbReference type="SAM" id="Coils"/>
    </source>
</evidence>
<reference evidence="3 4" key="1">
    <citation type="journal article" date="2018" name="Int. J. Food Microbiol.">
        <title>Growth of Carnobacterium spp. isolated from chilled vacuum-packaged meat under relevant acidic conditions.</title>
        <authorList>
            <person name="Zhang P."/>
            <person name="Badoni M."/>
            <person name="Ganzle M."/>
            <person name="Yang X."/>
        </authorList>
    </citation>
    <scope>NUCLEOTIDE SEQUENCE [LARGE SCALE GENOMIC DNA]</scope>
    <source>
        <strain evidence="3 4">B2</strain>
    </source>
</reference>
<dbReference type="PANTHER" id="PTHR37038">
    <property type="entry name" value="TRANSCRIPTIONAL REGULATOR-RELATED"/>
    <property type="match status" value="1"/>
</dbReference>
<dbReference type="Proteomes" id="UP000297938">
    <property type="component" value="Unassembled WGS sequence"/>
</dbReference>
<accession>A0A7Z8CZA4</accession>
<dbReference type="RefSeq" id="WP_074401700.1">
    <property type="nucleotide sequence ID" value="NZ_CBCPJQ010000005.1"/>
</dbReference>
<feature type="coiled-coil region" evidence="1">
    <location>
        <begin position="72"/>
        <end position="108"/>
    </location>
</feature>
<keyword evidence="1" id="KW-0175">Coiled coil</keyword>
<dbReference type="SMART" id="SM00530">
    <property type="entry name" value="HTH_XRE"/>
    <property type="match status" value="1"/>
</dbReference>
<dbReference type="PANTHER" id="PTHR37038:SF12">
    <property type="entry name" value="TRANSCRIPTIONAL REGULATOR"/>
    <property type="match status" value="1"/>
</dbReference>
<dbReference type="CDD" id="cd00093">
    <property type="entry name" value="HTH_XRE"/>
    <property type="match status" value="1"/>
</dbReference>
<dbReference type="NCBIfam" id="TIGR01716">
    <property type="entry name" value="RGG_Cterm"/>
    <property type="match status" value="1"/>
</dbReference>
<dbReference type="PROSITE" id="PS50943">
    <property type="entry name" value="HTH_CROC1"/>
    <property type="match status" value="1"/>
</dbReference>
<dbReference type="InterPro" id="IPR053163">
    <property type="entry name" value="HTH-type_regulator_Rgg"/>
</dbReference>
<organism evidence="3 4">
    <name type="scientific">Carnobacterium divergens</name>
    <name type="common">Lactobacillus divergens</name>
    <dbReference type="NCBI Taxonomy" id="2748"/>
    <lineage>
        <taxon>Bacteria</taxon>
        <taxon>Bacillati</taxon>
        <taxon>Bacillota</taxon>
        <taxon>Bacilli</taxon>
        <taxon>Lactobacillales</taxon>
        <taxon>Carnobacteriaceae</taxon>
        <taxon>Carnobacterium</taxon>
    </lineage>
</organism>
<protein>
    <submittedName>
        <fullName evidence="3">Helix-turn-helix domain-containing protein</fullName>
    </submittedName>
</protein>
<comment type="caution">
    <text evidence="3">The sequence shown here is derived from an EMBL/GenBank/DDBJ whole genome shotgun (WGS) entry which is preliminary data.</text>
</comment>
<dbReference type="Gene3D" id="1.10.260.40">
    <property type="entry name" value="lambda repressor-like DNA-binding domains"/>
    <property type="match status" value="1"/>
</dbReference>